<dbReference type="SUPFAM" id="SSF81901">
    <property type="entry name" value="HCP-like"/>
    <property type="match status" value="1"/>
</dbReference>
<evidence type="ECO:0000256" key="1">
    <source>
        <dbReference type="ARBA" id="ARBA00022737"/>
    </source>
</evidence>
<dbReference type="InterPro" id="IPR019734">
    <property type="entry name" value="TPR_rpt"/>
</dbReference>
<dbReference type="SUPFAM" id="SSF48452">
    <property type="entry name" value="TPR-like"/>
    <property type="match status" value="1"/>
</dbReference>
<proteinExistence type="predicted"/>
<keyword evidence="2 3" id="KW-0802">TPR repeat</keyword>
<dbReference type="InterPro" id="IPR051012">
    <property type="entry name" value="CellSynth/LPSAsmb/PSIAsmb"/>
</dbReference>
<accession>A0A934VQQ2</accession>
<feature type="repeat" description="TPR" evidence="3">
    <location>
        <begin position="138"/>
        <end position="171"/>
    </location>
</feature>
<keyword evidence="1" id="KW-0677">Repeat</keyword>
<organism evidence="5 6">
    <name type="scientific">Pelagicoccus mobilis</name>
    <dbReference type="NCBI Taxonomy" id="415221"/>
    <lineage>
        <taxon>Bacteria</taxon>
        <taxon>Pseudomonadati</taxon>
        <taxon>Verrucomicrobiota</taxon>
        <taxon>Opitutia</taxon>
        <taxon>Puniceicoccales</taxon>
        <taxon>Pelagicoccaceae</taxon>
        <taxon>Pelagicoccus</taxon>
    </lineage>
</organism>
<evidence type="ECO:0000256" key="3">
    <source>
        <dbReference type="PROSITE-ProRule" id="PRU00339"/>
    </source>
</evidence>
<feature type="signal peptide" evidence="4">
    <location>
        <begin position="1"/>
        <end position="23"/>
    </location>
</feature>
<sequence length="472" mass="52157">MISSKTIKAAASGLICLAGLAGAASVSAQFKTDEKFWNQPHIQKTFAASYSIKAKTEPDLTEEEQLVVKNVLTALQGDPATGVKADKNQALTMILAAITPEASAALDFIAANFYAEKSDLKNAIKYYDSAAKKHPSFLRAIRNGAIMKVKEGRYEAALKDFTKAIELGAKDTTTMGLLGLCYVNTEKYFSAETAYREAIVLDPTVKDWQVGLAKSLLQQQKYEEGIAVLEQILVDDPENDILWSSAANAYLGLEDAETAVAIQEIVDRLGKSTPDTLIFMGNIYMSRSLNELALTYFQRAIKKDKNQDPDVYVSIAETMTARGTYDEATSVISDIRSSFGTKLDDDNKLSILRLEAQIALATGQGEKVIPILEELIERDPMDGQALLLLAEFNSNKGTVDGYNRADLYYGRAEKVREWEVRALLSWARSYVAREQFGKAIPKLERIQVLDPQDHIGRYLEQVRKVHIASLGL</sequence>
<dbReference type="Gene3D" id="1.25.40.10">
    <property type="entry name" value="Tetratricopeptide repeat domain"/>
    <property type="match status" value="2"/>
</dbReference>
<evidence type="ECO:0000256" key="4">
    <source>
        <dbReference type="SAM" id="SignalP"/>
    </source>
</evidence>
<dbReference type="AlphaFoldDB" id="A0A934VQQ2"/>
<dbReference type="SMART" id="SM00028">
    <property type="entry name" value="TPR"/>
    <property type="match status" value="6"/>
</dbReference>
<feature type="chain" id="PRO_5037566650" evidence="4">
    <location>
        <begin position="24"/>
        <end position="472"/>
    </location>
</feature>
<evidence type="ECO:0000256" key="2">
    <source>
        <dbReference type="ARBA" id="ARBA00022803"/>
    </source>
</evidence>
<dbReference type="RefSeq" id="WP_200355359.1">
    <property type="nucleotide sequence ID" value="NZ_JAENIL010000015.1"/>
</dbReference>
<dbReference type="PANTHER" id="PTHR45586">
    <property type="entry name" value="TPR REPEAT-CONTAINING PROTEIN PA4667"/>
    <property type="match status" value="1"/>
</dbReference>
<reference evidence="5" key="1">
    <citation type="submission" date="2021-01" db="EMBL/GenBank/DDBJ databases">
        <title>Modified the classification status of verrucomicrobia.</title>
        <authorList>
            <person name="Feng X."/>
        </authorList>
    </citation>
    <scope>NUCLEOTIDE SEQUENCE</scope>
    <source>
        <strain evidence="5">KCTC 13126</strain>
    </source>
</reference>
<keyword evidence="6" id="KW-1185">Reference proteome</keyword>
<name>A0A934VQQ2_9BACT</name>
<evidence type="ECO:0000313" key="5">
    <source>
        <dbReference type="EMBL" id="MBK1877145.1"/>
    </source>
</evidence>
<dbReference type="PANTHER" id="PTHR45586:SF1">
    <property type="entry name" value="LIPOPOLYSACCHARIDE ASSEMBLY PROTEIN B"/>
    <property type="match status" value="1"/>
</dbReference>
<dbReference type="PROSITE" id="PS50005">
    <property type="entry name" value="TPR"/>
    <property type="match status" value="3"/>
</dbReference>
<feature type="repeat" description="TPR" evidence="3">
    <location>
        <begin position="172"/>
        <end position="205"/>
    </location>
</feature>
<dbReference type="EMBL" id="JAENIL010000015">
    <property type="protein sequence ID" value="MBK1877145.1"/>
    <property type="molecule type" value="Genomic_DNA"/>
</dbReference>
<gene>
    <name evidence="5" type="ORF">JIN87_09710</name>
</gene>
<feature type="repeat" description="TPR" evidence="3">
    <location>
        <begin position="274"/>
        <end position="307"/>
    </location>
</feature>
<dbReference type="InterPro" id="IPR011990">
    <property type="entry name" value="TPR-like_helical_dom_sf"/>
</dbReference>
<evidence type="ECO:0000313" key="6">
    <source>
        <dbReference type="Proteomes" id="UP000617628"/>
    </source>
</evidence>
<keyword evidence="4" id="KW-0732">Signal</keyword>
<protein>
    <submittedName>
        <fullName evidence="5">Tetratricopeptide repeat protein</fullName>
    </submittedName>
</protein>
<dbReference type="Proteomes" id="UP000617628">
    <property type="component" value="Unassembled WGS sequence"/>
</dbReference>
<dbReference type="Pfam" id="PF13432">
    <property type="entry name" value="TPR_16"/>
    <property type="match status" value="2"/>
</dbReference>
<comment type="caution">
    <text evidence="5">The sequence shown here is derived from an EMBL/GenBank/DDBJ whole genome shotgun (WGS) entry which is preliminary data.</text>
</comment>